<dbReference type="AlphaFoldDB" id="M5PBS0"/>
<dbReference type="eggNOG" id="ENOG50344MR">
    <property type="taxonomic scope" value="Bacteria"/>
</dbReference>
<dbReference type="Proteomes" id="UP000011907">
    <property type="component" value="Unassembled WGS sequence"/>
</dbReference>
<dbReference type="GeneID" id="92853259"/>
<name>M5PBS0_9BACI</name>
<reference evidence="1 2" key="1">
    <citation type="journal article" date="2013" name="Genome Announc.">
        <title>Draft Whole-Genome Sequence of Bacillus sonorensis Strain L12, a Source of Nonribosomal Lipopeptides.</title>
        <authorList>
            <person name="Adimpong D.B."/>
            <person name="Sorensen K.I."/>
            <person name="Nielsen D.S."/>
            <person name="Thorsen L."/>
            <person name="Rasmussen T.B."/>
            <person name="Derkx P.M."/>
            <person name="Jespersen L."/>
        </authorList>
    </citation>
    <scope>NUCLEOTIDE SEQUENCE [LARGE SCALE GENOMIC DNA]</scope>
    <source>
        <strain evidence="1 2">L12</strain>
    </source>
</reference>
<organism evidence="1 2">
    <name type="scientific">Bacillus sonorensis L12</name>
    <dbReference type="NCBI Taxonomy" id="1274524"/>
    <lineage>
        <taxon>Bacteria</taxon>
        <taxon>Bacillati</taxon>
        <taxon>Bacillota</taxon>
        <taxon>Bacilli</taxon>
        <taxon>Bacillales</taxon>
        <taxon>Bacillaceae</taxon>
        <taxon>Bacillus</taxon>
    </lineage>
</organism>
<dbReference type="STRING" id="1274524.BSONL12_23230"/>
<sequence length="269" mass="30207">MTKTNEKIHVLADESLGGIKREYVEVNRKAKLGEKIVIVDADPGYGDHYSNEDIFTVELYTGYGSGVATECGHLVGNNEYRTLEPTNVVHIDGERYEMVDRKAEVCEKVIHMNNGKSGGRVREVTNVGVGTIDVIEYERPDGDITCGFSHGCYRVLVPLSKENKYQEFKNKKRGYKEVKNFIHNELGITKEDIQEMIRIAVSNEVKKAAESGEFQSFISSKIDSLIEEGFGDEGRLLYGFKERVSQTVSNEVGKRIANNLNISVELKSQ</sequence>
<dbReference type="RefSeq" id="WP_006640551.1">
    <property type="nucleotide sequence ID" value="NZ_AOFM01000019.1"/>
</dbReference>
<evidence type="ECO:0000313" key="1">
    <source>
        <dbReference type="EMBL" id="EME72262.1"/>
    </source>
</evidence>
<proteinExistence type="predicted"/>
<dbReference type="EMBL" id="AOFM01000019">
    <property type="protein sequence ID" value="EME72262.1"/>
    <property type="molecule type" value="Genomic_DNA"/>
</dbReference>
<dbReference type="PATRIC" id="fig|1274524.3.peg.4971"/>
<dbReference type="OrthoDB" id="2663303at2"/>
<comment type="caution">
    <text evidence="1">The sequence shown here is derived from an EMBL/GenBank/DDBJ whole genome shotgun (WGS) entry which is preliminary data.</text>
</comment>
<gene>
    <name evidence="1" type="ORF">BSONL12_23230</name>
</gene>
<protein>
    <submittedName>
        <fullName evidence="1">Uncharacterized protein</fullName>
    </submittedName>
</protein>
<evidence type="ECO:0000313" key="2">
    <source>
        <dbReference type="Proteomes" id="UP000011907"/>
    </source>
</evidence>
<accession>M5PBS0</accession>